<protein>
    <submittedName>
        <fullName evidence="1">Uncharacterized protein</fullName>
    </submittedName>
</protein>
<gene>
    <name evidence="1" type="ORF">K7C98_22510</name>
</gene>
<accession>A0ABS7TUZ3</accession>
<dbReference type="EMBL" id="JAIRAU010000028">
    <property type="protein sequence ID" value="MBZ5712026.1"/>
    <property type="molecule type" value="Genomic_DNA"/>
</dbReference>
<evidence type="ECO:0000313" key="1">
    <source>
        <dbReference type="EMBL" id="MBZ5712026.1"/>
    </source>
</evidence>
<proteinExistence type="predicted"/>
<reference evidence="1" key="1">
    <citation type="submission" date="2021-08" db="EMBL/GenBank/DDBJ databases">
        <authorList>
            <person name="Stevens D.C."/>
        </authorList>
    </citation>
    <scope>NUCLEOTIDE SEQUENCE</scope>
    <source>
        <strain evidence="1">DSM 53165</strain>
    </source>
</reference>
<dbReference type="Proteomes" id="UP001139031">
    <property type="component" value="Unassembled WGS sequence"/>
</dbReference>
<keyword evidence="2" id="KW-1185">Reference proteome</keyword>
<sequence>MRRDVRELLALLAAGLVLGLVHLALRPDMPWVPEPRVEETMCGEVEPAPAVEVPAASFAPVEPMSSPGPEDVR</sequence>
<organism evidence="1 2">
    <name type="scientific">Nannocystis pusilla</name>
    <dbReference type="NCBI Taxonomy" id="889268"/>
    <lineage>
        <taxon>Bacteria</taxon>
        <taxon>Pseudomonadati</taxon>
        <taxon>Myxococcota</taxon>
        <taxon>Polyangia</taxon>
        <taxon>Nannocystales</taxon>
        <taxon>Nannocystaceae</taxon>
        <taxon>Nannocystis</taxon>
    </lineage>
</organism>
<dbReference type="RefSeq" id="WP_224193787.1">
    <property type="nucleotide sequence ID" value="NZ_JAIRAU010000028.1"/>
</dbReference>
<comment type="caution">
    <text evidence="1">The sequence shown here is derived from an EMBL/GenBank/DDBJ whole genome shotgun (WGS) entry which is preliminary data.</text>
</comment>
<name>A0ABS7TUZ3_9BACT</name>
<evidence type="ECO:0000313" key="2">
    <source>
        <dbReference type="Proteomes" id="UP001139031"/>
    </source>
</evidence>